<dbReference type="InterPro" id="IPR007742">
    <property type="entry name" value="NosD_dom"/>
</dbReference>
<keyword evidence="1" id="KW-1133">Transmembrane helix</keyword>
<keyword evidence="1" id="KW-0472">Membrane</keyword>
<feature type="transmembrane region" description="Helical" evidence="1">
    <location>
        <begin position="432"/>
        <end position="450"/>
    </location>
</feature>
<accession>A0A3Q9RRR6</accession>
<dbReference type="InterPro" id="IPR022441">
    <property type="entry name" value="Para_beta_helix_rpt-2"/>
</dbReference>
<dbReference type="InterPro" id="IPR006626">
    <property type="entry name" value="PbH1"/>
</dbReference>
<keyword evidence="1" id="KW-0812">Transmembrane</keyword>
<name>A0A3Q9RRR6_9BACI</name>
<feature type="domain" description="Periplasmic copper-binding protein NosD beta helix" evidence="2">
    <location>
        <begin position="163"/>
        <end position="355"/>
    </location>
</feature>
<dbReference type="SUPFAM" id="SSF51126">
    <property type="entry name" value="Pectin lyase-like"/>
    <property type="match status" value="1"/>
</dbReference>
<dbReference type="Pfam" id="PF05048">
    <property type="entry name" value="NosD"/>
    <property type="match status" value="1"/>
</dbReference>
<organism evidence="3 4">
    <name type="scientific">Peribacillus asahii</name>
    <dbReference type="NCBI Taxonomy" id="228899"/>
    <lineage>
        <taxon>Bacteria</taxon>
        <taxon>Bacillati</taxon>
        <taxon>Bacillota</taxon>
        <taxon>Bacilli</taxon>
        <taxon>Bacillales</taxon>
        <taxon>Bacillaceae</taxon>
        <taxon>Peribacillus</taxon>
    </lineage>
</organism>
<protein>
    <recommendedName>
        <fullName evidence="2">Periplasmic copper-binding protein NosD beta helix domain-containing protein</fullName>
    </recommendedName>
</protein>
<dbReference type="EMBL" id="CP026095">
    <property type="protein sequence ID" value="AZV45121.1"/>
    <property type="molecule type" value="Genomic_DNA"/>
</dbReference>
<reference evidence="3 4" key="1">
    <citation type="submission" date="2018-01" db="EMBL/GenBank/DDBJ databases">
        <title>Bacillus asahii Genome sequencing and assembly.</title>
        <authorList>
            <person name="Jiang H."/>
            <person name="Feng Y."/>
            <person name="Zhao F."/>
            <person name="Lin X."/>
        </authorList>
    </citation>
    <scope>NUCLEOTIDE SEQUENCE [LARGE SCALE GENOMIC DNA]</scope>
    <source>
        <strain evidence="3 4">OM18</strain>
    </source>
</reference>
<sequence>MVWIYSSILQTFFTIIEFNNKEKFLRERGEGFMSQLKYMLLILVLVLLLPRETDAATLQSKIERAAPGETIEISEGIYEENLVITKPITLKGQGEVLIRSCEEQPAIMIKGQRVSLEQIQVEYCGEEEEATAISISGSKHQITNFEIETKRYGIRLDGASEVNIQNGLIIGQRKGNGIDLWESSHNTIQNMKIAKVQDGIYLEQSHKNTLRQNHIQGSRYGMHLMFADDNVLEKNIAQYNMTGTMLMRVKHVQVVGNDFSYNRNNVNAQGLLIYFVENSRIAENSLTGNRVGIYMETSEENVMANNKVMDNFIGVQFTKANNNQLTQNTFVGNVNEAQAIESSNNKIHHNYWDASAKLDLKGKGESIFPFVADPYFLTLTADVPEFQLFFQSPGVLLLQKMLKSPADQVLTDEAPLMETTMEVERTETSASALWMMSVGMMIVSTSLFIVGRKRV</sequence>
<evidence type="ECO:0000313" key="4">
    <source>
        <dbReference type="Proteomes" id="UP000283095"/>
    </source>
</evidence>
<gene>
    <name evidence="3" type="ORF">BAOM_4541</name>
</gene>
<proteinExistence type="predicted"/>
<dbReference type="Gene3D" id="2.160.20.10">
    <property type="entry name" value="Single-stranded right-handed beta-helix, Pectin lyase-like"/>
    <property type="match status" value="1"/>
</dbReference>
<dbReference type="Proteomes" id="UP000283095">
    <property type="component" value="Chromosome"/>
</dbReference>
<dbReference type="RefSeq" id="WP_127761969.1">
    <property type="nucleotide sequence ID" value="NZ_CP026095.1"/>
</dbReference>
<dbReference type="InterPro" id="IPR012334">
    <property type="entry name" value="Pectin_lyas_fold"/>
</dbReference>
<evidence type="ECO:0000259" key="2">
    <source>
        <dbReference type="Pfam" id="PF05048"/>
    </source>
</evidence>
<dbReference type="InterPro" id="IPR011050">
    <property type="entry name" value="Pectin_lyase_fold/virulence"/>
</dbReference>
<dbReference type="KEGG" id="pasa:BAOM_4541"/>
<dbReference type="SMART" id="SM00710">
    <property type="entry name" value="PbH1"/>
    <property type="match status" value="8"/>
</dbReference>
<evidence type="ECO:0000313" key="3">
    <source>
        <dbReference type="EMBL" id="AZV45121.1"/>
    </source>
</evidence>
<dbReference type="NCBIfam" id="TIGR03804">
    <property type="entry name" value="para_beta_helix"/>
    <property type="match status" value="3"/>
</dbReference>
<dbReference type="AlphaFoldDB" id="A0A3Q9RRR6"/>
<dbReference type="OrthoDB" id="159063at2"/>
<evidence type="ECO:0000256" key="1">
    <source>
        <dbReference type="SAM" id="Phobius"/>
    </source>
</evidence>